<proteinExistence type="predicted"/>
<evidence type="ECO:0000259" key="2">
    <source>
        <dbReference type="Pfam" id="PF01712"/>
    </source>
</evidence>
<gene>
    <name evidence="3" type="ORF">BaRGS_00037036</name>
</gene>
<reference evidence="3 4" key="1">
    <citation type="journal article" date="2023" name="Sci. Data">
        <title>Genome assembly of the Korean intertidal mud-creeper Batillaria attramentaria.</title>
        <authorList>
            <person name="Patra A.K."/>
            <person name="Ho P.T."/>
            <person name="Jun S."/>
            <person name="Lee S.J."/>
            <person name="Kim Y."/>
            <person name="Won Y.J."/>
        </authorList>
    </citation>
    <scope>NUCLEOTIDE SEQUENCE [LARGE SCALE GENOMIC DNA]</scope>
    <source>
        <strain evidence="3">Wonlab-2016</strain>
    </source>
</reference>
<evidence type="ECO:0000313" key="4">
    <source>
        <dbReference type="Proteomes" id="UP001519460"/>
    </source>
</evidence>
<dbReference type="EMBL" id="JACVVK020000542">
    <property type="protein sequence ID" value="KAK7467728.1"/>
    <property type="molecule type" value="Genomic_DNA"/>
</dbReference>
<dbReference type="Gene3D" id="3.40.50.300">
    <property type="entry name" value="P-loop containing nucleotide triphosphate hydrolases"/>
    <property type="match status" value="1"/>
</dbReference>
<dbReference type="InterPro" id="IPR031314">
    <property type="entry name" value="DNK_dom"/>
</dbReference>
<accession>A0ABD0J9Z6</accession>
<comment type="caution">
    <text evidence="3">The sequence shown here is derived from an EMBL/GenBank/DDBJ whole genome shotgun (WGS) entry which is preliminary data.</text>
</comment>
<dbReference type="InterPro" id="IPR027417">
    <property type="entry name" value="P-loop_NTPase"/>
</dbReference>
<dbReference type="InterPro" id="IPR050566">
    <property type="entry name" value="Deoxyribonucleoside_kinase"/>
</dbReference>
<sequence length="243" mass="29260">MYMQHFLKYAQALEHLLNTGQGVVMERGVYSHTVFYNVLRKVGQLSPEAFRYLNFVYDNTICEMWRPHLVIYLDAPVDYVRKQITRRANLWEVGSPIITDEFLKLVETTYKEKYLPQMRKYSDVMTVDMVDLPDWDMLIEDLEKRDLDTQPFDEDDKFKDWQSEFEDDFNRMRMDLAKKWQVENRFSMALPYDAARTHCPHRRLSHLQENRRRTSRSEVTPPPWLQPRQVQRDAQVVTPLVNF</sequence>
<organism evidence="3 4">
    <name type="scientific">Batillaria attramentaria</name>
    <dbReference type="NCBI Taxonomy" id="370345"/>
    <lineage>
        <taxon>Eukaryota</taxon>
        <taxon>Metazoa</taxon>
        <taxon>Spiralia</taxon>
        <taxon>Lophotrochozoa</taxon>
        <taxon>Mollusca</taxon>
        <taxon>Gastropoda</taxon>
        <taxon>Caenogastropoda</taxon>
        <taxon>Sorbeoconcha</taxon>
        <taxon>Cerithioidea</taxon>
        <taxon>Batillariidae</taxon>
        <taxon>Batillaria</taxon>
    </lineage>
</organism>
<dbReference type="AlphaFoldDB" id="A0ABD0J9Z6"/>
<evidence type="ECO:0000256" key="1">
    <source>
        <dbReference type="SAM" id="MobiDB-lite"/>
    </source>
</evidence>
<name>A0ABD0J9Z6_9CAEN</name>
<dbReference type="PANTHER" id="PTHR10513:SF15">
    <property type="entry name" value="NADH DEHYDROGENASE [UBIQUINONE] 1 ALPHA SUBCOMPLEX SUBUNIT 10, MITOCHONDRIAL"/>
    <property type="match status" value="1"/>
</dbReference>
<dbReference type="SUPFAM" id="SSF52540">
    <property type="entry name" value="P-loop containing nucleoside triphosphate hydrolases"/>
    <property type="match status" value="1"/>
</dbReference>
<dbReference type="Pfam" id="PF01712">
    <property type="entry name" value="dNK"/>
    <property type="match status" value="1"/>
</dbReference>
<feature type="region of interest" description="Disordered" evidence="1">
    <location>
        <begin position="203"/>
        <end position="225"/>
    </location>
</feature>
<evidence type="ECO:0000313" key="3">
    <source>
        <dbReference type="EMBL" id="KAK7467728.1"/>
    </source>
</evidence>
<dbReference type="Proteomes" id="UP001519460">
    <property type="component" value="Unassembled WGS sequence"/>
</dbReference>
<keyword evidence="4" id="KW-1185">Reference proteome</keyword>
<dbReference type="PANTHER" id="PTHR10513">
    <property type="entry name" value="DEOXYNUCLEOSIDE KINASE"/>
    <property type="match status" value="1"/>
</dbReference>
<protein>
    <recommendedName>
        <fullName evidence="2">Deoxynucleoside kinase domain-containing protein</fullName>
    </recommendedName>
</protein>
<feature type="domain" description="Deoxynucleoside kinase" evidence="2">
    <location>
        <begin position="3"/>
        <end position="139"/>
    </location>
</feature>
<feature type="compositionally biased region" description="Basic and acidic residues" evidence="1">
    <location>
        <begin position="206"/>
        <end position="216"/>
    </location>
</feature>